<sequence>MEKINLILEQIDWINVLAGFFIALSPVFFRYLVKVIKLYITNPALNGHFFFYHSSVLDVKSIREKEIIFTKSIRGIIKVKMPRDSTTGLSYSGRILKSSGALAYIQLTENSKKIEKIYLVLNIPLQSDFKITSGVFSTINVKHIPVCGEFILNRDKLHPNKARRYFSNNSTLIANKVL</sequence>
<gene>
    <name evidence="2" type="ORF">CLV90_3205</name>
</gene>
<evidence type="ECO:0000313" key="2">
    <source>
        <dbReference type="EMBL" id="TDT41971.1"/>
    </source>
</evidence>
<reference evidence="2 3" key="1">
    <citation type="submission" date="2019-03" db="EMBL/GenBank/DDBJ databases">
        <title>Genomic Encyclopedia of Archaeal and Bacterial Type Strains, Phase II (KMG-II): from individual species to whole genera.</title>
        <authorList>
            <person name="Goeker M."/>
        </authorList>
    </citation>
    <scope>NUCLEOTIDE SEQUENCE [LARGE SCALE GENOMIC DNA]</scope>
    <source>
        <strain evidence="2 3">DSM 25233</strain>
    </source>
</reference>
<organism evidence="2 3">
    <name type="scientific">Maribacter spongiicola</name>
    <dbReference type="NCBI Taxonomy" id="1206753"/>
    <lineage>
        <taxon>Bacteria</taxon>
        <taxon>Pseudomonadati</taxon>
        <taxon>Bacteroidota</taxon>
        <taxon>Flavobacteriia</taxon>
        <taxon>Flavobacteriales</taxon>
        <taxon>Flavobacteriaceae</taxon>
        <taxon>Maribacter</taxon>
    </lineage>
</organism>
<feature type="transmembrane region" description="Helical" evidence="1">
    <location>
        <begin position="13"/>
        <end position="33"/>
    </location>
</feature>
<evidence type="ECO:0000313" key="3">
    <source>
        <dbReference type="Proteomes" id="UP000294749"/>
    </source>
</evidence>
<protein>
    <submittedName>
        <fullName evidence="2">Uncharacterized protein</fullName>
    </submittedName>
</protein>
<dbReference type="RefSeq" id="WP_133688456.1">
    <property type="nucleotide sequence ID" value="NZ_SOAY01000013.1"/>
</dbReference>
<name>A0A4R7JUF7_9FLAO</name>
<keyword evidence="1" id="KW-0472">Membrane</keyword>
<keyword evidence="1" id="KW-1133">Transmembrane helix</keyword>
<accession>A0A4R7JUF7</accession>
<proteinExistence type="predicted"/>
<evidence type="ECO:0000256" key="1">
    <source>
        <dbReference type="SAM" id="Phobius"/>
    </source>
</evidence>
<dbReference type="Proteomes" id="UP000294749">
    <property type="component" value="Unassembled WGS sequence"/>
</dbReference>
<keyword evidence="1" id="KW-0812">Transmembrane</keyword>
<keyword evidence="3" id="KW-1185">Reference proteome</keyword>
<dbReference type="EMBL" id="SOAY01000013">
    <property type="protein sequence ID" value="TDT41971.1"/>
    <property type="molecule type" value="Genomic_DNA"/>
</dbReference>
<comment type="caution">
    <text evidence="2">The sequence shown here is derived from an EMBL/GenBank/DDBJ whole genome shotgun (WGS) entry which is preliminary data.</text>
</comment>
<dbReference type="AlphaFoldDB" id="A0A4R7JUF7"/>